<protein>
    <submittedName>
        <fullName evidence="1">Uncharacterized protein</fullName>
    </submittedName>
</protein>
<proteinExistence type="predicted"/>
<name>A0A318R360_PROMR</name>
<evidence type="ECO:0000313" key="2">
    <source>
        <dbReference type="Proteomes" id="UP000247807"/>
    </source>
</evidence>
<accession>A0A318R360</accession>
<dbReference type="OrthoDB" id="541521at2"/>
<gene>
    <name evidence="1" type="ORF">DNJ73_05670</name>
</gene>
<reference evidence="1 2" key="1">
    <citation type="journal article" date="2018" name="Appl. Environ. Microbiol.">
        <title>Genome rearrangement shapes Prochlorococcus ecological adaptation.</title>
        <authorList>
            <person name="Yan W."/>
            <person name="Wei S."/>
            <person name="Wang Q."/>
            <person name="Xiao X."/>
            <person name="Zeng Q."/>
            <person name="Jiao N."/>
            <person name="Zhang R."/>
        </authorList>
    </citation>
    <scope>NUCLEOTIDE SEQUENCE [LARGE SCALE GENOMIC DNA]</scope>
    <source>
        <strain evidence="1 2">XMU1408</strain>
    </source>
</reference>
<dbReference type="RefSeq" id="WP_158466711.1">
    <property type="nucleotide sequence ID" value="NZ_QJUE01000002.1"/>
</dbReference>
<dbReference type="Proteomes" id="UP000247807">
    <property type="component" value="Unassembled WGS sequence"/>
</dbReference>
<dbReference type="EMBL" id="QJUE01000002">
    <property type="protein sequence ID" value="PYE03225.1"/>
    <property type="molecule type" value="Genomic_DNA"/>
</dbReference>
<sequence>MNKPIKNKKITFARFAVRTLAISASTLALFDFLKGDYQAGGLLALGWLTIVIGEKRMFNGEKTNEET</sequence>
<organism evidence="1 2">
    <name type="scientific">Prochlorococcus marinus XMU1408</name>
    <dbReference type="NCBI Taxonomy" id="2213228"/>
    <lineage>
        <taxon>Bacteria</taxon>
        <taxon>Bacillati</taxon>
        <taxon>Cyanobacteriota</taxon>
        <taxon>Cyanophyceae</taxon>
        <taxon>Synechococcales</taxon>
        <taxon>Prochlorococcaceae</taxon>
        <taxon>Prochlorococcus</taxon>
    </lineage>
</organism>
<comment type="caution">
    <text evidence="1">The sequence shown here is derived from an EMBL/GenBank/DDBJ whole genome shotgun (WGS) entry which is preliminary data.</text>
</comment>
<dbReference type="AlphaFoldDB" id="A0A318R360"/>
<evidence type="ECO:0000313" key="1">
    <source>
        <dbReference type="EMBL" id="PYE03225.1"/>
    </source>
</evidence>